<comment type="catalytic activity">
    <reaction evidence="6">
        <text>4 Fe(2+) + O2 + 4 H(+) = 4 Fe(3+) + 2 H2O</text>
        <dbReference type="Rhea" id="RHEA:11148"/>
        <dbReference type="ChEBI" id="CHEBI:15377"/>
        <dbReference type="ChEBI" id="CHEBI:15378"/>
        <dbReference type="ChEBI" id="CHEBI:15379"/>
        <dbReference type="ChEBI" id="CHEBI:29033"/>
        <dbReference type="ChEBI" id="CHEBI:29034"/>
        <dbReference type="EC" id="1.16.3.1"/>
    </reaction>
</comment>
<sequence>MGFLRKSHRRQRHRCPLRVSRATVAYPLVFMTPPIVSPPSQVLQNYHFDCKTAVNNHVQLQLHNSYVYLAMAFYFDREDVAQKNLSSFFLNKSHECTTHAEMFLELQNQRGGRISLRNIRKPDRNNWLSGLQAMECALQLELSTNQSLVALHQLAASKSDAHLCSFLKNHFLTKQVEVLKEISGYVTKLRQMGSPDDGIAEYLFGKLTLADNKGN</sequence>
<dbReference type="InterPro" id="IPR008331">
    <property type="entry name" value="Ferritin_DPS_dom"/>
</dbReference>
<dbReference type="GO" id="GO:0008198">
    <property type="term" value="F:ferrous iron binding"/>
    <property type="evidence" value="ECO:0007669"/>
    <property type="project" value="TreeGrafter"/>
</dbReference>
<dbReference type="PROSITE" id="PS50905">
    <property type="entry name" value="FERRITIN_LIKE"/>
    <property type="match status" value="1"/>
</dbReference>
<keyword evidence="5 7" id="KW-0408">Iron</keyword>
<feature type="binding site" evidence="7">
    <location>
        <position position="175"/>
    </location>
    <ligand>
        <name>Fe cation</name>
        <dbReference type="ChEBI" id="CHEBI:24875"/>
        <label>1</label>
    </ligand>
</feature>
<proteinExistence type="inferred from homology"/>
<dbReference type="CDD" id="cd01056">
    <property type="entry name" value="Euk_Ferritin"/>
    <property type="match status" value="1"/>
</dbReference>
<dbReference type="InterPro" id="IPR001519">
    <property type="entry name" value="Ferritin"/>
</dbReference>
<reference evidence="10" key="2">
    <citation type="journal article" date="2020" name="Biotechnol. Bioeng.">
        <title>Chromosome-scale scaffolds for the Chinese hamster reference genome assembly to facilitate the study of the CHO epigenome.</title>
        <authorList>
            <person name="Hilliard W."/>
            <person name="MacDonald M."/>
            <person name="Lee K.H."/>
        </authorList>
    </citation>
    <scope>NUCLEOTIDE SEQUENCE [LARGE SCALE GENOMIC DNA]</scope>
    <source>
        <strain evidence="10">17A/GY</strain>
    </source>
</reference>
<dbReference type="SUPFAM" id="SSF47240">
    <property type="entry name" value="Ferritin-like"/>
    <property type="match status" value="1"/>
</dbReference>
<evidence type="ECO:0000313" key="10">
    <source>
        <dbReference type="Proteomes" id="UP001108280"/>
    </source>
</evidence>
<protein>
    <recommendedName>
        <fullName evidence="8">Ferritin</fullName>
    </recommendedName>
</protein>
<dbReference type="Proteomes" id="UP001108280">
    <property type="component" value="Chromosome X"/>
</dbReference>
<accession>A0A9J7K307</accession>
<dbReference type="FunFam" id="1.20.1260.10:FF:000002">
    <property type="entry name" value="Ferritin, mitochondrial"/>
    <property type="match status" value="1"/>
</dbReference>
<gene>
    <name evidence="11" type="primary">LOC100761960</name>
</gene>
<dbReference type="PANTHER" id="PTHR11431">
    <property type="entry name" value="FERRITIN"/>
    <property type="match status" value="1"/>
</dbReference>
<evidence type="ECO:0000256" key="4">
    <source>
        <dbReference type="ARBA" id="ARBA00022723"/>
    </source>
</evidence>
<name>A0A9J7K307_CRIGR</name>
<dbReference type="InterPro" id="IPR009078">
    <property type="entry name" value="Ferritin-like_SF"/>
</dbReference>
<keyword evidence="3 8" id="KW-0409">Iron storage</keyword>
<evidence type="ECO:0000256" key="8">
    <source>
        <dbReference type="RuleBase" id="RU361145"/>
    </source>
</evidence>
<dbReference type="InterPro" id="IPR012347">
    <property type="entry name" value="Ferritin-like"/>
</dbReference>
<dbReference type="GO" id="GO:0004322">
    <property type="term" value="F:ferroxidase activity"/>
    <property type="evidence" value="ECO:0007669"/>
    <property type="project" value="UniProtKB-EC"/>
</dbReference>
<evidence type="ECO:0000313" key="11">
    <source>
        <dbReference type="RefSeq" id="XP_027289056.1"/>
    </source>
</evidence>
<evidence type="ECO:0000259" key="9">
    <source>
        <dbReference type="PROSITE" id="PS50905"/>
    </source>
</evidence>
<dbReference type="InterPro" id="IPR009040">
    <property type="entry name" value="Ferritin-like_diiron"/>
</dbReference>
<dbReference type="Gene3D" id="1.20.1260.10">
    <property type="match status" value="1"/>
</dbReference>
<evidence type="ECO:0000256" key="7">
    <source>
        <dbReference type="PIRSR" id="PIRSR601519-1"/>
    </source>
</evidence>
<dbReference type="AlphaFoldDB" id="A0A9J7K307"/>
<evidence type="ECO:0000256" key="1">
    <source>
        <dbReference type="ARBA" id="ARBA00004419"/>
    </source>
</evidence>
<comment type="similarity">
    <text evidence="2 8">Belongs to the ferritin family.</text>
</comment>
<dbReference type="GO" id="GO:0008199">
    <property type="term" value="F:ferric iron binding"/>
    <property type="evidence" value="ECO:0007669"/>
    <property type="project" value="InterPro"/>
</dbReference>
<comment type="subcellular location">
    <subcellularLocation>
        <location evidence="1">Cytoplasmic vesicle</location>
        <location evidence="1">Autophagosome</location>
    </subcellularLocation>
</comment>
<dbReference type="GO" id="GO:0006826">
    <property type="term" value="P:iron ion transport"/>
    <property type="evidence" value="ECO:0007669"/>
    <property type="project" value="InterPro"/>
</dbReference>
<evidence type="ECO:0000256" key="5">
    <source>
        <dbReference type="ARBA" id="ARBA00023004"/>
    </source>
</evidence>
<evidence type="ECO:0000256" key="6">
    <source>
        <dbReference type="ARBA" id="ARBA00047990"/>
    </source>
</evidence>
<dbReference type="Pfam" id="PF00210">
    <property type="entry name" value="Ferritin"/>
    <property type="match status" value="1"/>
</dbReference>
<dbReference type="PANTHER" id="PTHR11431:SF37">
    <property type="entry name" value="FERRITIN HEAVY CHAIN"/>
    <property type="match status" value="1"/>
</dbReference>
<evidence type="ECO:0000256" key="3">
    <source>
        <dbReference type="ARBA" id="ARBA00022434"/>
    </source>
</evidence>
<reference evidence="11" key="3">
    <citation type="submission" date="2025-08" db="UniProtKB">
        <authorList>
            <consortium name="RefSeq"/>
        </authorList>
    </citation>
    <scope>IDENTIFICATION</scope>
    <source>
        <strain evidence="11">17A/GY</strain>
        <tissue evidence="11">Liver</tissue>
    </source>
</reference>
<feature type="domain" description="Ferritin-like diiron" evidence="9">
    <location>
        <begin position="44"/>
        <end position="193"/>
    </location>
</feature>
<evidence type="ECO:0000256" key="2">
    <source>
        <dbReference type="ARBA" id="ARBA00007513"/>
    </source>
</evidence>
<keyword evidence="10" id="KW-1185">Reference proteome</keyword>
<keyword evidence="4 7" id="KW-0479">Metal-binding</keyword>
<dbReference type="GeneID" id="100761960"/>
<feature type="binding site" evidence="7">
    <location>
        <position position="141"/>
    </location>
    <ligand>
        <name>Fe cation</name>
        <dbReference type="ChEBI" id="CHEBI:24875"/>
        <label>1</label>
    </ligand>
</feature>
<dbReference type="GO" id="GO:0006879">
    <property type="term" value="P:intracellular iron ion homeostasis"/>
    <property type="evidence" value="ECO:0007669"/>
    <property type="project" value="UniProtKB-KW"/>
</dbReference>
<organism evidence="10 11">
    <name type="scientific">Cricetulus griseus</name>
    <name type="common">Chinese hamster</name>
    <name type="synonym">Cricetulus barabensis griseus</name>
    <dbReference type="NCBI Taxonomy" id="10029"/>
    <lineage>
        <taxon>Eukaryota</taxon>
        <taxon>Metazoa</taxon>
        <taxon>Chordata</taxon>
        <taxon>Craniata</taxon>
        <taxon>Vertebrata</taxon>
        <taxon>Euteleostomi</taxon>
        <taxon>Mammalia</taxon>
        <taxon>Eutheria</taxon>
        <taxon>Euarchontoglires</taxon>
        <taxon>Glires</taxon>
        <taxon>Rodentia</taxon>
        <taxon>Myomorpha</taxon>
        <taxon>Muroidea</taxon>
        <taxon>Cricetidae</taxon>
        <taxon>Cricetinae</taxon>
        <taxon>Cricetulus</taxon>
    </lineage>
</organism>
<dbReference type="RefSeq" id="XP_027289056.1">
    <property type="nucleotide sequence ID" value="XM_027433255.1"/>
</dbReference>
<dbReference type="GO" id="GO:0005776">
    <property type="term" value="C:autophagosome"/>
    <property type="evidence" value="ECO:0007669"/>
    <property type="project" value="UniProtKB-SubCell"/>
</dbReference>
<comment type="function">
    <text evidence="8">Stores iron in a soluble, non-toxic, readily available form. Important for iron homeostasis. Iron is taken up in the ferrous form and deposited as ferric hydroxides after oxidation.</text>
</comment>
<dbReference type="KEGG" id="cge:100761960"/>
<reference evidence="10" key="1">
    <citation type="journal article" date="2018" name="Biotechnol. Bioeng.">
        <title>A reference genome of the Chinese hamster based on a hybrid assembly strategy.</title>
        <authorList>
            <person name="Rupp O."/>
            <person name="MacDonald M.L."/>
            <person name="Li S."/>
            <person name="Dhiman H."/>
            <person name="Polson S."/>
            <person name="Griep S."/>
            <person name="Heffner K."/>
            <person name="Hernandez I."/>
            <person name="Brinkrolf K."/>
            <person name="Jadhav V."/>
            <person name="Samoudi M."/>
            <person name="Hao H."/>
            <person name="Kingham B."/>
            <person name="Goesmann A."/>
            <person name="Betenbaugh M.J."/>
            <person name="Lewis N.E."/>
            <person name="Borth N."/>
            <person name="Lee K.H."/>
        </authorList>
    </citation>
    <scope>NUCLEOTIDE SEQUENCE [LARGE SCALE GENOMIC DNA]</scope>
    <source>
        <strain evidence="10">17A/GY</strain>
    </source>
</reference>
<dbReference type="OrthoDB" id="186462at2759"/>
<feature type="binding site" evidence="7">
    <location>
        <position position="99"/>
    </location>
    <ligand>
        <name>Fe cation</name>
        <dbReference type="ChEBI" id="CHEBI:24875"/>
        <label>1</label>
    </ligand>
</feature>